<dbReference type="OrthoDB" id="2960905at2"/>
<dbReference type="Gene3D" id="2.170.120.40">
    <property type="entry name" value="YbbR-like domain"/>
    <property type="match status" value="2"/>
</dbReference>
<organism evidence="1 2">
    <name type="scientific">Falsibacillus pallidus</name>
    <dbReference type="NCBI Taxonomy" id="493781"/>
    <lineage>
        <taxon>Bacteria</taxon>
        <taxon>Bacillati</taxon>
        <taxon>Bacillota</taxon>
        <taxon>Bacilli</taxon>
        <taxon>Bacillales</taxon>
        <taxon>Bacillaceae</taxon>
        <taxon>Falsibacillus</taxon>
    </lineage>
</organism>
<dbReference type="EMBL" id="QQAY01000021">
    <property type="protein sequence ID" value="RDI37519.1"/>
    <property type="molecule type" value="Genomic_DNA"/>
</dbReference>
<dbReference type="PANTHER" id="PTHR37804">
    <property type="entry name" value="CDAA REGULATORY PROTEIN CDAR"/>
    <property type="match status" value="1"/>
</dbReference>
<evidence type="ECO:0000313" key="1">
    <source>
        <dbReference type="EMBL" id="RDI37519.1"/>
    </source>
</evidence>
<comment type="caution">
    <text evidence="1">The sequence shown here is derived from an EMBL/GenBank/DDBJ whole genome shotgun (WGS) entry which is preliminary data.</text>
</comment>
<evidence type="ECO:0000313" key="2">
    <source>
        <dbReference type="Proteomes" id="UP000255326"/>
    </source>
</evidence>
<keyword evidence="2" id="KW-1185">Reference proteome</keyword>
<dbReference type="AlphaFoldDB" id="A0A370G3U2"/>
<accession>A0A370G3U2</accession>
<dbReference type="InterPro" id="IPR012505">
    <property type="entry name" value="YbbR"/>
</dbReference>
<dbReference type="RefSeq" id="WP_114747115.1">
    <property type="nucleotide sequence ID" value="NZ_QQAY01000021.1"/>
</dbReference>
<sequence>MDKFMENKWVMRIIALLLAILLYTSVSVEKGDFKKEKNPSPKANSEVITDVPLDLYYDSDNLVVSGAPEKVNVMVEGPTSIVQPTKTMRDFQLYVDLRDLGIGRHQVKIKSKGLSDKLQAKIEPAFISVDIQEKVTKEFKVEAEFNSAILAEGFEAESPTVQPKTVKITGAKNIIDQITYVKATIDVRGEVDKTVTREAQVRVLDRELNKLNVTVNPSTVDVTLPVKNPSKTVPISINKTGTPPEGVKILDVSADPKQITIYGKQDVLDSINELDLPLDVSKIEKDSTIEVPVKLQDGLNKASVDKVKVKVDVEKTETKTFSNLQVAERGVGDQYNMTILSPEKGQVDLTVTGPSEIVDQLSADDFKLYVDASDLEAGDHSLKIQIDSPGDNFSTQLSDDTMKIRLEEKQ</sequence>
<name>A0A370G3U2_9BACI</name>
<gene>
    <name evidence="1" type="ORF">DFR59_12115</name>
</gene>
<protein>
    <submittedName>
        <fullName evidence="1">YbbR domain-containing protein</fullName>
    </submittedName>
</protein>
<reference evidence="1 2" key="1">
    <citation type="submission" date="2018-07" db="EMBL/GenBank/DDBJ databases">
        <title>Genomic Encyclopedia of Type Strains, Phase IV (KMG-IV): sequencing the most valuable type-strain genomes for metagenomic binning, comparative biology and taxonomic classification.</title>
        <authorList>
            <person name="Goeker M."/>
        </authorList>
    </citation>
    <scope>NUCLEOTIDE SEQUENCE [LARGE SCALE GENOMIC DNA]</scope>
    <source>
        <strain evidence="1 2">DSM 25281</strain>
    </source>
</reference>
<dbReference type="Proteomes" id="UP000255326">
    <property type="component" value="Unassembled WGS sequence"/>
</dbReference>
<dbReference type="PANTHER" id="PTHR37804:SF1">
    <property type="entry name" value="CDAA REGULATORY PROTEIN CDAR"/>
    <property type="match status" value="1"/>
</dbReference>
<dbReference type="Pfam" id="PF07949">
    <property type="entry name" value="YbbR"/>
    <property type="match status" value="4"/>
</dbReference>
<proteinExistence type="predicted"/>
<dbReference type="InterPro" id="IPR053154">
    <property type="entry name" value="c-di-AMP_regulator"/>
</dbReference>
<dbReference type="Gene3D" id="2.170.120.30">
    <property type="match status" value="2"/>
</dbReference>